<dbReference type="PANTHER" id="PTHR33420">
    <property type="entry name" value="FIMBRIAL SUBUNIT ELFA-RELATED"/>
    <property type="match status" value="1"/>
</dbReference>
<dbReference type="Gene3D" id="2.60.40.1090">
    <property type="entry name" value="Fimbrial-type adhesion domain"/>
    <property type="match status" value="1"/>
</dbReference>
<keyword evidence="3 5" id="KW-0732">Signal</keyword>
<dbReference type="InterPro" id="IPR036937">
    <property type="entry name" value="Adhesion_dom_fimbrial_sf"/>
</dbReference>
<dbReference type="SUPFAM" id="SSF49401">
    <property type="entry name" value="Bacterial adhesins"/>
    <property type="match status" value="1"/>
</dbReference>
<dbReference type="RefSeq" id="WP_261745088.1">
    <property type="nucleotide sequence ID" value="NZ_CP104557.1"/>
</dbReference>
<dbReference type="Proteomes" id="UP001064504">
    <property type="component" value="Chromosome"/>
</dbReference>
<evidence type="ECO:0000256" key="3">
    <source>
        <dbReference type="ARBA" id="ARBA00022729"/>
    </source>
</evidence>
<evidence type="ECO:0000256" key="4">
    <source>
        <dbReference type="ARBA" id="ARBA00023263"/>
    </source>
</evidence>
<dbReference type="EMBL" id="CP104557">
    <property type="protein sequence ID" value="UXH41394.1"/>
    <property type="molecule type" value="Genomic_DNA"/>
</dbReference>
<evidence type="ECO:0000313" key="8">
    <source>
        <dbReference type="Proteomes" id="UP001064504"/>
    </source>
</evidence>
<comment type="subcellular location">
    <subcellularLocation>
        <location evidence="1">Fimbrium</location>
    </subcellularLocation>
</comment>
<keyword evidence="4" id="KW-0281">Fimbrium</keyword>
<dbReference type="InterPro" id="IPR000259">
    <property type="entry name" value="Adhesion_dom_fimbrial"/>
</dbReference>
<gene>
    <name evidence="7" type="ORF">N5C08_07630</name>
</gene>
<dbReference type="PANTHER" id="PTHR33420:SF3">
    <property type="entry name" value="FIMBRIAL SUBUNIT ELFA"/>
    <property type="match status" value="1"/>
</dbReference>
<feature type="domain" description="Fimbrial-type adhesion" evidence="6">
    <location>
        <begin position="24"/>
        <end position="178"/>
    </location>
</feature>
<proteinExistence type="inferred from homology"/>
<feature type="signal peptide" evidence="5">
    <location>
        <begin position="1"/>
        <end position="19"/>
    </location>
</feature>
<protein>
    <submittedName>
        <fullName evidence="7">Type 1 fimbrial protein</fullName>
    </submittedName>
</protein>
<comment type="similarity">
    <text evidence="2">Belongs to the fimbrial protein family.</text>
</comment>
<evidence type="ECO:0000259" key="6">
    <source>
        <dbReference type="Pfam" id="PF00419"/>
    </source>
</evidence>
<accession>A0ABY6ATF0</accession>
<evidence type="ECO:0000256" key="1">
    <source>
        <dbReference type="ARBA" id="ARBA00004561"/>
    </source>
</evidence>
<evidence type="ECO:0000256" key="5">
    <source>
        <dbReference type="SAM" id="SignalP"/>
    </source>
</evidence>
<dbReference type="InterPro" id="IPR008966">
    <property type="entry name" value="Adhesion_dom_sf"/>
</dbReference>
<keyword evidence="8" id="KW-1185">Reference proteome</keyword>
<evidence type="ECO:0000256" key="2">
    <source>
        <dbReference type="ARBA" id="ARBA00006671"/>
    </source>
</evidence>
<organism evidence="7 8">
    <name type="scientific">Pseudomonas promysalinigenes</name>
    <dbReference type="NCBI Taxonomy" id="485898"/>
    <lineage>
        <taxon>Bacteria</taxon>
        <taxon>Pseudomonadati</taxon>
        <taxon>Pseudomonadota</taxon>
        <taxon>Gammaproteobacteria</taxon>
        <taxon>Pseudomonadales</taxon>
        <taxon>Pseudomonadaceae</taxon>
        <taxon>Pseudomonas</taxon>
    </lineage>
</organism>
<evidence type="ECO:0000313" key="7">
    <source>
        <dbReference type="EMBL" id="UXH41394.1"/>
    </source>
</evidence>
<dbReference type="Pfam" id="PF00419">
    <property type="entry name" value="Fimbrial"/>
    <property type="match status" value="1"/>
</dbReference>
<reference evidence="7" key="1">
    <citation type="submission" date="2022-09" db="EMBL/GenBank/DDBJ databases">
        <title>Complete genome sequence of Pseudomonas promysalinigenes strain RL-WG26, a newly isolated PGPR with the potential for plant salinity stress alleviation.</title>
        <authorList>
            <person name="Ren L."/>
            <person name="Wang G."/>
            <person name="Hu H."/>
        </authorList>
    </citation>
    <scope>NUCLEOTIDE SEQUENCE</scope>
    <source>
        <strain evidence="7">RL-WG26</strain>
    </source>
</reference>
<feature type="chain" id="PRO_5045346827" evidence="5">
    <location>
        <begin position="20"/>
        <end position="179"/>
    </location>
</feature>
<dbReference type="InterPro" id="IPR050263">
    <property type="entry name" value="Bact_Fimbrial_Adh_Pro"/>
</dbReference>
<name>A0ABY6ATF0_9PSED</name>
<sequence length="179" mass="18420">MKRMLALLALTLGCSSAMANKGIINFEGTVSAGGTCQIDVVTPGGPLLPSIHMGDHKASDFTQVGQIAKTAKFALRVDPTSCAVSAGDVAAVTYSANYGADPSGQLYQLQSGIGYATGMALALLDKSNAPLAPDTESAEYTLDATQPTDLNFLAKLQTTSATVTEGQIASSISFLVDIR</sequence>